<accession>A0A7R8CRL3</accession>
<reference evidence="9" key="1">
    <citation type="submission" date="2021-02" db="EMBL/GenBank/DDBJ databases">
        <authorList>
            <person name="Bekaert M."/>
        </authorList>
    </citation>
    <scope>NUCLEOTIDE SEQUENCE</scope>
    <source>
        <strain evidence="9">IoA-00</strain>
    </source>
</reference>
<evidence type="ECO:0000313" key="9">
    <source>
        <dbReference type="EMBL" id="CAF2869248.1"/>
    </source>
</evidence>
<dbReference type="GO" id="GO:0034237">
    <property type="term" value="F:protein kinase A regulatory subunit binding"/>
    <property type="evidence" value="ECO:0007669"/>
    <property type="project" value="TreeGrafter"/>
</dbReference>
<evidence type="ECO:0000256" key="8">
    <source>
        <dbReference type="SAM" id="MobiDB-lite"/>
    </source>
</evidence>
<keyword evidence="10" id="KW-1185">Reference proteome</keyword>
<comment type="subunit">
    <text evidence="7">Binds actin and the Arp2/3 complex.</text>
</comment>
<feature type="compositionally biased region" description="Polar residues" evidence="8">
    <location>
        <begin position="275"/>
        <end position="298"/>
    </location>
</feature>
<dbReference type="InterPro" id="IPR003124">
    <property type="entry name" value="WH2_dom"/>
</dbReference>
<keyword evidence="6 7" id="KW-0206">Cytoskeleton</keyword>
<dbReference type="EMBL" id="HG994581">
    <property type="protein sequence ID" value="CAF2869248.1"/>
    <property type="molecule type" value="Genomic_DNA"/>
</dbReference>
<feature type="region of interest" description="Disordered" evidence="8">
    <location>
        <begin position="363"/>
        <end position="528"/>
    </location>
</feature>
<feature type="compositionally biased region" description="Polar residues" evidence="8">
    <location>
        <begin position="419"/>
        <end position="450"/>
    </location>
</feature>
<name>A0A7R8CRL3_LEPSM</name>
<dbReference type="Proteomes" id="UP000675881">
    <property type="component" value="Chromosome 2"/>
</dbReference>
<protein>
    <recommendedName>
        <fullName evidence="7">Wiskott-Aldrich syndrome protein family member</fullName>
        <shortName evidence="7">WASP family protein member</shortName>
    </recommendedName>
</protein>
<dbReference type="Gene3D" id="6.10.280.150">
    <property type="match status" value="2"/>
</dbReference>
<dbReference type="Gene3D" id="1.20.5.340">
    <property type="match status" value="1"/>
</dbReference>
<dbReference type="PANTHER" id="PTHR12902:SF1">
    <property type="entry name" value="WISKOTT-ALDRICH SYNDROME PROTEIN FAMILY MEMBER"/>
    <property type="match status" value="1"/>
</dbReference>
<evidence type="ECO:0000256" key="7">
    <source>
        <dbReference type="RuleBase" id="RU367034"/>
    </source>
</evidence>
<comment type="similarity">
    <text evidence="2 7">Belongs to the SCAR/WAVE family.</text>
</comment>
<dbReference type="GO" id="GO:0005856">
    <property type="term" value="C:cytoskeleton"/>
    <property type="evidence" value="ECO:0007669"/>
    <property type="project" value="UniProtKB-SubCell"/>
</dbReference>
<dbReference type="FunFam" id="1.20.5.340:FF:000012">
    <property type="entry name" value="Wiskott-Aldrich syndrome protein family member 1"/>
    <property type="match status" value="1"/>
</dbReference>
<dbReference type="InterPro" id="IPR028288">
    <property type="entry name" value="SCAR/WAVE_fam"/>
</dbReference>
<evidence type="ECO:0000256" key="5">
    <source>
        <dbReference type="ARBA" id="ARBA00023203"/>
    </source>
</evidence>
<dbReference type="PROSITE" id="PS51082">
    <property type="entry name" value="WH2"/>
    <property type="match status" value="1"/>
</dbReference>
<comment type="subcellular location">
    <subcellularLocation>
        <location evidence="1 7">Cytoplasm</location>
        <location evidence="1 7">Cytoskeleton</location>
    </subcellularLocation>
</comment>
<sequence length="596" mass="65097">MPLPERVITPVNISRGTLQCPVPDELEGVTNGTLANIIRQLSSLSRHAEEMFGNLFEDANNIANRSSNLQARIDQLAIRVTQLDSTVEEVSLQDIQLRKAYVSSQIFDQQVVSRESMPKAMLEAYIACDKPPPLDNLNPYRTDGKDGLKFYTDPNYFLNYGGKKMVKDTERMMNDRGKKHPSKVHINGGPVSNGQKGDKHKKRVRQPTSTMERQRLKAIGHGEYLMSPNSINNPDISSIGGYFNNQDTSFVRPNSIEIQRTYSSSSSNNTYNNYHSQRNDASSTTNSHYARNDVSASPSFVDGSSKYPHGHSKQQQVDQMEVPKYGYHDYKRQDSGGLLVTQLQKQQLQQQQQYQTDQIYGTRGTEELSPASSSPSKRRPTQPPPAPPPGVTPPSESTPIRSASKDNSSMPPPPPPMQQLIQEVTSVVQNGSVSSIINNVTSTTPKSSQISSEPDLPPPPPAPSSNQTPITAPELVIKASPKKEASIGGAPPPPPPPPPPPSNGLTNGDARKSSLPLNRPTQDNVRSDLLKAIRDGIALKKVEQKAACETSSEDGGGHIDVASILARRVAVEMSDSDEAQSDSECDSDDWGDESTA</sequence>
<dbReference type="GO" id="GO:0003779">
    <property type="term" value="F:actin binding"/>
    <property type="evidence" value="ECO:0007669"/>
    <property type="project" value="UniProtKB-UniRule"/>
</dbReference>
<feature type="region of interest" description="Disordered" evidence="8">
    <location>
        <begin position="572"/>
        <end position="596"/>
    </location>
</feature>
<feature type="compositionally biased region" description="Pro residues" evidence="8">
    <location>
        <begin position="490"/>
        <end position="502"/>
    </location>
</feature>
<evidence type="ECO:0000256" key="2">
    <source>
        <dbReference type="ARBA" id="ARBA00006993"/>
    </source>
</evidence>
<keyword evidence="5 7" id="KW-0009">Actin-binding</keyword>
<dbReference type="GO" id="GO:0031209">
    <property type="term" value="C:SCAR complex"/>
    <property type="evidence" value="ECO:0007669"/>
    <property type="project" value="TreeGrafter"/>
</dbReference>
<feature type="compositionally biased region" description="Pro residues" evidence="8">
    <location>
        <begin position="381"/>
        <end position="392"/>
    </location>
</feature>
<evidence type="ECO:0000256" key="6">
    <source>
        <dbReference type="ARBA" id="ARBA00023212"/>
    </source>
</evidence>
<dbReference type="GO" id="GO:2000601">
    <property type="term" value="P:positive regulation of Arp2/3 complex-mediated actin nucleation"/>
    <property type="evidence" value="ECO:0007669"/>
    <property type="project" value="TreeGrafter"/>
</dbReference>
<keyword evidence="3 7" id="KW-0963">Cytoplasm</keyword>
<organism evidence="9 10">
    <name type="scientific">Lepeophtheirus salmonis</name>
    <name type="common">Salmon louse</name>
    <name type="synonym">Caligus salmonis</name>
    <dbReference type="NCBI Taxonomy" id="72036"/>
    <lineage>
        <taxon>Eukaryota</taxon>
        <taxon>Metazoa</taxon>
        <taxon>Ecdysozoa</taxon>
        <taxon>Arthropoda</taxon>
        <taxon>Crustacea</taxon>
        <taxon>Multicrustacea</taxon>
        <taxon>Hexanauplia</taxon>
        <taxon>Copepoda</taxon>
        <taxon>Siphonostomatoida</taxon>
        <taxon>Caligidae</taxon>
        <taxon>Lepeophtheirus</taxon>
    </lineage>
</organism>
<feature type="compositionally biased region" description="Polar residues" evidence="8">
    <location>
        <begin position="515"/>
        <end position="524"/>
    </location>
</feature>
<dbReference type="PANTHER" id="PTHR12902">
    <property type="entry name" value="WASP-1"/>
    <property type="match status" value="1"/>
</dbReference>
<gene>
    <name evidence="9" type="ORF">LSAA_6707</name>
</gene>
<evidence type="ECO:0000256" key="1">
    <source>
        <dbReference type="ARBA" id="ARBA00004245"/>
    </source>
</evidence>
<dbReference type="GO" id="GO:0030036">
    <property type="term" value="P:actin cytoskeleton organization"/>
    <property type="evidence" value="ECO:0007669"/>
    <property type="project" value="UniProtKB-UniRule"/>
</dbReference>
<comment type="function">
    <text evidence="7">Downstream effector molecule involved in the transmission of signals from tyrosine kinase receptors and small GTPases to the actin cytoskeleton. Promotes formation of actin filaments. Part of the WAVE complex that regulates lamellipodia formation. The WAVE complex regulates actin filament reorganization via its interaction with the Arp2/3 complex.</text>
</comment>
<proteinExistence type="inferred from homology"/>
<feature type="compositionally biased region" description="Low complexity" evidence="8">
    <location>
        <begin position="262"/>
        <end position="274"/>
    </location>
</feature>
<dbReference type="AlphaFoldDB" id="A0A7R8CRL3"/>
<feature type="compositionally biased region" description="Acidic residues" evidence="8">
    <location>
        <begin position="574"/>
        <end position="596"/>
    </location>
</feature>
<dbReference type="GO" id="GO:0071933">
    <property type="term" value="F:Arp2/3 complex binding"/>
    <property type="evidence" value="ECO:0007669"/>
    <property type="project" value="TreeGrafter"/>
</dbReference>
<evidence type="ECO:0000313" key="10">
    <source>
        <dbReference type="Proteomes" id="UP000675881"/>
    </source>
</evidence>
<keyword evidence="4" id="KW-0597">Phosphoprotein</keyword>
<feature type="region of interest" description="Disordered" evidence="8">
    <location>
        <begin position="262"/>
        <end position="318"/>
    </location>
</feature>
<evidence type="ECO:0000256" key="3">
    <source>
        <dbReference type="ARBA" id="ARBA00022490"/>
    </source>
</evidence>
<evidence type="ECO:0000256" key="4">
    <source>
        <dbReference type="ARBA" id="ARBA00022553"/>
    </source>
</evidence>
<feature type="region of interest" description="Disordered" evidence="8">
    <location>
        <begin position="175"/>
        <end position="211"/>
    </location>
</feature>
<dbReference type="OrthoDB" id="1060785at2759"/>